<evidence type="ECO:0000313" key="3">
    <source>
        <dbReference type="EMBL" id="MFC5972146.1"/>
    </source>
</evidence>
<dbReference type="RefSeq" id="WP_247415204.1">
    <property type="nucleotide sequence ID" value="NZ_JALLGW010000001.1"/>
</dbReference>
<dbReference type="Pfam" id="PF09084">
    <property type="entry name" value="NMT1"/>
    <property type="match status" value="1"/>
</dbReference>
<accession>A0ABD5RND0</accession>
<comment type="caution">
    <text evidence="3">The sequence shown here is derived from an EMBL/GenBank/DDBJ whole genome shotgun (WGS) entry which is preliminary data.</text>
</comment>
<feature type="region of interest" description="Disordered" evidence="1">
    <location>
        <begin position="40"/>
        <end position="71"/>
    </location>
</feature>
<protein>
    <submittedName>
        <fullName evidence="3">ABC transporter substrate-binding protein</fullName>
    </submittedName>
</protein>
<keyword evidence="4" id="KW-1185">Reference proteome</keyword>
<dbReference type="AlphaFoldDB" id="A0ABD5RND0"/>
<evidence type="ECO:0000256" key="1">
    <source>
        <dbReference type="SAM" id="MobiDB-lite"/>
    </source>
</evidence>
<feature type="compositionally biased region" description="Gly residues" evidence="1">
    <location>
        <begin position="40"/>
        <end position="68"/>
    </location>
</feature>
<dbReference type="EMBL" id="JBHSQH010000001">
    <property type="protein sequence ID" value="MFC5972146.1"/>
    <property type="molecule type" value="Genomic_DNA"/>
</dbReference>
<dbReference type="Gene3D" id="3.40.190.10">
    <property type="entry name" value="Periplasmic binding protein-like II"/>
    <property type="match status" value="2"/>
</dbReference>
<dbReference type="PANTHER" id="PTHR30024">
    <property type="entry name" value="ALIPHATIC SULFONATES-BINDING PROTEIN-RELATED"/>
    <property type="match status" value="1"/>
</dbReference>
<evidence type="ECO:0000259" key="2">
    <source>
        <dbReference type="Pfam" id="PF09084"/>
    </source>
</evidence>
<feature type="domain" description="SsuA/THI5-like" evidence="2">
    <location>
        <begin position="87"/>
        <end position="299"/>
    </location>
</feature>
<gene>
    <name evidence="3" type="ORF">ACFPYI_12470</name>
</gene>
<name>A0ABD5RND0_9EURY</name>
<dbReference type="SUPFAM" id="SSF53850">
    <property type="entry name" value="Periplasmic binding protein-like II"/>
    <property type="match status" value="1"/>
</dbReference>
<dbReference type="InterPro" id="IPR015168">
    <property type="entry name" value="SsuA/THI5"/>
</dbReference>
<proteinExistence type="predicted"/>
<evidence type="ECO:0000313" key="4">
    <source>
        <dbReference type="Proteomes" id="UP001596099"/>
    </source>
</evidence>
<organism evidence="3 4">
    <name type="scientific">Halomarina salina</name>
    <dbReference type="NCBI Taxonomy" id="1872699"/>
    <lineage>
        <taxon>Archaea</taxon>
        <taxon>Methanobacteriati</taxon>
        <taxon>Methanobacteriota</taxon>
        <taxon>Stenosarchaea group</taxon>
        <taxon>Halobacteria</taxon>
        <taxon>Halobacteriales</taxon>
        <taxon>Natronomonadaceae</taxon>
        <taxon>Halomarina</taxon>
    </lineage>
</organism>
<dbReference type="Proteomes" id="UP001596099">
    <property type="component" value="Unassembled WGS sequence"/>
</dbReference>
<sequence length="379" mass="39192">MSSGDTNGGTTTRRQLLGATGTALTLGVAGCLGGGDGEGNGGGTSNDGGGGGDGGNGSTDGGGGGGGASFSTEATVTHWPILMYSPPYQAALEKGYFEEEGITIEGFVGSSGGGTTVRNVVTGGLAFGEVATPAAVNAYYAGAPLTIIGGATNTPGTINWVAPKGSDVQDITDLKGKTAGFTSAGSVTQNTSALSVKRADGITPDDVSFKAMGGVSEGLTALNKGSIAAAANLDPVFSSQQQDEEQWQVVFWAKDYIEQFQQTCIIAGGNILEENPEAVRGYLRARAKGVKFVRENPEEMAEIFASYNDGYDKATMAAAIENVGPDDYYVENEFSVEGLQTIEEGMKNIDLIDRDVEWSKLIDQSFLPEEKHVDLSQLN</sequence>
<reference evidence="3 4" key="1">
    <citation type="journal article" date="2019" name="Int. J. Syst. Evol. Microbiol.">
        <title>The Global Catalogue of Microorganisms (GCM) 10K type strain sequencing project: providing services to taxonomists for standard genome sequencing and annotation.</title>
        <authorList>
            <consortium name="The Broad Institute Genomics Platform"/>
            <consortium name="The Broad Institute Genome Sequencing Center for Infectious Disease"/>
            <person name="Wu L."/>
            <person name="Ma J."/>
        </authorList>
    </citation>
    <scope>NUCLEOTIDE SEQUENCE [LARGE SCALE GENOMIC DNA]</scope>
    <source>
        <strain evidence="3 4">CGMCC 1.12543</strain>
    </source>
</reference>